<dbReference type="EMBL" id="BT124735">
    <property type="protein sequence ID" value="AEQ05540.1"/>
    <property type="molecule type" value="mRNA"/>
</dbReference>
<proteinExistence type="evidence at transcript level"/>
<organism evidence="1">
    <name type="scientific">Drosophila melanogaster</name>
    <name type="common">Fruit fly</name>
    <dbReference type="NCBI Taxonomy" id="7227"/>
    <lineage>
        <taxon>Eukaryota</taxon>
        <taxon>Metazoa</taxon>
        <taxon>Ecdysozoa</taxon>
        <taxon>Arthropoda</taxon>
        <taxon>Hexapoda</taxon>
        <taxon>Insecta</taxon>
        <taxon>Pterygota</taxon>
        <taxon>Neoptera</taxon>
        <taxon>Endopterygota</taxon>
        <taxon>Diptera</taxon>
        <taxon>Brachycera</taxon>
        <taxon>Muscomorpha</taxon>
        <taxon>Ephydroidea</taxon>
        <taxon>Drosophilidae</taxon>
        <taxon>Drosophila</taxon>
        <taxon>Sophophora</taxon>
    </lineage>
</organism>
<name>G4LTZ6_DROME</name>
<reference evidence="1" key="1">
    <citation type="submission" date="2011-10" db="EMBL/GenBank/DDBJ databases">
        <authorList>
            <person name="Carlson J."/>
            <person name="Booth B."/>
            <person name="Frise E."/>
            <person name="Sandler J."/>
            <person name="Wan K."/>
            <person name="Yu C."/>
            <person name="Celniker S."/>
        </authorList>
    </citation>
    <scope>NUCLEOTIDE SEQUENCE</scope>
</reference>
<accession>G4LTZ6</accession>
<sequence length="30" mass="3402">MAMEMEMLSRIVVMKAGLQSRDVSICTEEL</sequence>
<protein>
    <submittedName>
        <fullName evidence="1">MIP20244p1</fullName>
    </submittedName>
</protein>
<evidence type="ECO:0000313" key="1">
    <source>
        <dbReference type="EMBL" id="AEQ05540.1"/>
    </source>
</evidence>
<dbReference type="AlphaFoldDB" id="G4LTZ6"/>